<dbReference type="GO" id="GO:0031966">
    <property type="term" value="C:mitochondrial membrane"/>
    <property type="evidence" value="ECO:0007669"/>
    <property type="project" value="UniProtKB-SubCell"/>
</dbReference>
<keyword evidence="10" id="KW-0560">Oxidoreductase</keyword>
<comment type="catalytic activity">
    <reaction evidence="19">
        <text>tricosanoyl-CoA + oxidized [electron-transfer flavoprotein] + H(+) = (2E)-tricosenoyl-CoA + reduced [electron-transfer flavoprotein]</text>
        <dbReference type="Rhea" id="RHEA:48220"/>
        <dbReference type="Rhea" id="RHEA-COMP:10685"/>
        <dbReference type="Rhea" id="RHEA-COMP:10686"/>
        <dbReference type="ChEBI" id="CHEBI:15378"/>
        <dbReference type="ChEBI" id="CHEBI:57692"/>
        <dbReference type="ChEBI" id="CHEBI:58307"/>
        <dbReference type="ChEBI" id="CHEBI:90118"/>
        <dbReference type="ChEBI" id="CHEBI:90119"/>
    </reaction>
    <physiologicalReaction direction="left-to-right" evidence="19">
        <dbReference type="Rhea" id="RHEA:48221"/>
    </physiologicalReaction>
</comment>
<dbReference type="OrthoDB" id="434771at2759"/>
<dbReference type="Proteomes" id="UP000028924">
    <property type="component" value="Unassembled WGS sequence"/>
</dbReference>
<feature type="domain" description="Acyl-CoA dehydrogenase/oxidase N-terminal" evidence="25">
    <location>
        <begin position="415"/>
        <end position="473"/>
    </location>
</feature>
<comment type="catalytic activity">
    <reaction evidence="17">
        <text>docosanoyl-CoA + oxidized [electron-transfer flavoprotein] + H(+) = (2E)-docosenoyl-CoA + reduced [electron-transfer flavoprotein]</text>
        <dbReference type="Rhea" id="RHEA:47228"/>
        <dbReference type="Rhea" id="RHEA-COMP:10685"/>
        <dbReference type="Rhea" id="RHEA-COMP:10686"/>
        <dbReference type="ChEBI" id="CHEBI:15378"/>
        <dbReference type="ChEBI" id="CHEBI:57692"/>
        <dbReference type="ChEBI" id="CHEBI:58307"/>
        <dbReference type="ChEBI" id="CHEBI:65059"/>
        <dbReference type="ChEBI" id="CHEBI:74692"/>
    </reaction>
    <physiologicalReaction direction="left-to-right" evidence="17">
        <dbReference type="Rhea" id="RHEA:47229"/>
    </physiologicalReaction>
</comment>
<dbReference type="FunFam" id="2.40.110.10:FF:000002">
    <property type="entry name" value="Acyl-CoA dehydrogenase fadE12"/>
    <property type="match status" value="1"/>
</dbReference>
<dbReference type="GO" id="GO:0005777">
    <property type="term" value="C:peroxisome"/>
    <property type="evidence" value="ECO:0007669"/>
    <property type="project" value="UniProtKB-SubCell"/>
</dbReference>
<protein>
    <recommendedName>
        <fullName evidence="14">Acyl-CoA dehydrogenase family member 11</fullName>
    </recommendedName>
</protein>
<dbReference type="InterPro" id="IPR009100">
    <property type="entry name" value="AcylCoA_DH/oxidase_NM_dom_sf"/>
</dbReference>
<dbReference type="InterPro" id="IPR013786">
    <property type="entry name" value="AcylCoA_DH/ox_N"/>
</dbReference>
<dbReference type="KEGG" id="apro:F751_5052"/>
<dbReference type="Gene3D" id="1.10.540.10">
    <property type="entry name" value="Acyl-CoA dehydrogenase/oxidase, N-terminal domain"/>
    <property type="match status" value="1"/>
</dbReference>
<dbReference type="InterPro" id="IPR041726">
    <property type="entry name" value="ACAD10_11_N"/>
</dbReference>
<evidence type="ECO:0000256" key="13">
    <source>
        <dbReference type="ARBA" id="ARBA00023140"/>
    </source>
</evidence>
<dbReference type="RefSeq" id="XP_011397097.1">
    <property type="nucleotide sequence ID" value="XM_011398795.1"/>
</dbReference>
<dbReference type="SUPFAM" id="SSF47203">
    <property type="entry name" value="Acyl-CoA dehydrogenase C-terminal domain-like"/>
    <property type="match status" value="1"/>
</dbReference>
<dbReference type="SUPFAM" id="SSF56112">
    <property type="entry name" value="Protein kinase-like (PK-like)"/>
    <property type="match status" value="1"/>
</dbReference>
<dbReference type="GO" id="GO:0033539">
    <property type="term" value="P:fatty acid beta-oxidation using acyl-CoA dehydrogenase"/>
    <property type="evidence" value="ECO:0007669"/>
    <property type="project" value="TreeGrafter"/>
</dbReference>
<dbReference type="InterPro" id="IPR050741">
    <property type="entry name" value="Acyl-CoA_dehydrogenase"/>
</dbReference>
<dbReference type="Gene3D" id="3.90.1200.10">
    <property type="match status" value="1"/>
</dbReference>
<dbReference type="AlphaFoldDB" id="A0A087SEQ6"/>
<evidence type="ECO:0000256" key="11">
    <source>
        <dbReference type="ARBA" id="ARBA00023098"/>
    </source>
</evidence>
<evidence type="ECO:0000313" key="26">
    <source>
        <dbReference type="EMBL" id="KFM24210.1"/>
    </source>
</evidence>
<comment type="catalytic activity">
    <reaction evidence="20">
        <text>hexacosanoyl-CoA + oxidized [electron-transfer flavoprotein] + H(+) = (2E)-hexacosenoyl-CoA + reduced [electron-transfer flavoprotein]</text>
        <dbReference type="Rhea" id="RHEA:48216"/>
        <dbReference type="Rhea" id="RHEA-COMP:10685"/>
        <dbReference type="Rhea" id="RHEA-COMP:10686"/>
        <dbReference type="ChEBI" id="CHEBI:15378"/>
        <dbReference type="ChEBI" id="CHEBI:57692"/>
        <dbReference type="ChEBI" id="CHEBI:58307"/>
        <dbReference type="ChEBI" id="CHEBI:64868"/>
        <dbReference type="ChEBI" id="CHEBI:74281"/>
    </reaction>
    <physiologicalReaction direction="left-to-right" evidence="20">
        <dbReference type="Rhea" id="RHEA:48217"/>
    </physiologicalReaction>
</comment>
<evidence type="ECO:0000256" key="4">
    <source>
        <dbReference type="ARBA" id="ARBA00005005"/>
    </source>
</evidence>
<comment type="function">
    <text evidence="15">Acyl-CoA dehydrogenase, that exhibits maximal activity towards saturated C22-CoA. Probably participates in beta-oxydation and energy production but could also play a role in the metabolism of specific fatty acids to control fatty acids composition of cellular lipids in brain.</text>
</comment>
<dbReference type="eggNOG" id="KOG1469">
    <property type="taxonomic scope" value="Eukaryota"/>
</dbReference>
<comment type="cofactor">
    <cofactor evidence="1">
        <name>FAD</name>
        <dbReference type="ChEBI" id="CHEBI:57692"/>
    </cofactor>
</comment>
<dbReference type="InterPro" id="IPR037069">
    <property type="entry name" value="AcylCoA_DH/ox_N_sf"/>
</dbReference>
<evidence type="ECO:0000256" key="8">
    <source>
        <dbReference type="ARBA" id="ARBA00022827"/>
    </source>
</evidence>
<dbReference type="Pfam" id="PF00441">
    <property type="entry name" value="Acyl-CoA_dh_1"/>
    <property type="match status" value="1"/>
</dbReference>
<dbReference type="GeneID" id="23616443"/>
<keyword evidence="27" id="KW-1185">Reference proteome</keyword>
<dbReference type="Pfam" id="PF01636">
    <property type="entry name" value="APH"/>
    <property type="match status" value="1"/>
</dbReference>
<gene>
    <name evidence="26" type="ORF">F751_5052</name>
</gene>
<dbReference type="PANTHER" id="PTHR48083:SF13">
    <property type="entry name" value="ACYL-COA DEHYDROGENASE FAMILY MEMBER 11"/>
    <property type="match status" value="1"/>
</dbReference>
<dbReference type="InterPro" id="IPR036250">
    <property type="entry name" value="AcylCo_DH-like_C"/>
</dbReference>
<evidence type="ECO:0000256" key="21">
    <source>
        <dbReference type="ARBA" id="ARBA00049140"/>
    </source>
</evidence>
<feature type="domain" description="Acyl-CoA oxidase/dehydrogenase middle" evidence="24">
    <location>
        <begin position="477"/>
        <end position="578"/>
    </location>
</feature>
<dbReference type="InterPro" id="IPR002575">
    <property type="entry name" value="Aminoglycoside_PTrfase"/>
</dbReference>
<reference evidence="26 27" key="1">
    <citation type="journal article" date="2014" name="BMC Genomics">
        <title>Oil accumulation mechanisms of the oleaginous microalga Chlorella protothecoides revealed through its genome, transcriptomes, and proteomes.</title>
        <authorList>
            <person name="Gao C."/>
            <person name="Wang Y."/>
            <person name="Shen Y."/>
            <person name="Yan D."/>
            <person name="He X."/>
            <person name="Dai J."/>
            <person name="Wu Q."/>
        </authorList>
    </citation>
    <scope>NUCLEOTIDE SEQUENCE [LARGE SCALE GENOMIC DNA]</scope>
    <source>
        <strain evidence="26 27">0710</strain>
    </source>
</reference>
<evidence type="ECO:0000256" key="5">
    <source>
        <dbReference type="ARBA" id="ARBA00009347"/>
    </source>
</evidence>
<evidence type="ECO:0000256" key="6">
    <source>
        <dbReference type="ARBA" id="ARBA00011738"/>
    </source>
</evidence>
<keyword evidence="12" id="KW-0472">Membrane</keyword>
<comment type="catalytic activity">
    <reaction evidence="16">
        <text>a 2,3-saturated acyl-CoA + oxidized [electron-transfer flavoprotein] + H(+) = a (2E)-enoyl-CoA + reduced [electron-transfer flavoprotein]</text>
        <dbReference type="Rhea" id="RHEA:44704"/>
        <dbReference type="Rhea" id="RHEA-COMP:10685"/>
        <dbReference type="Rhea" id="RHEA-COMP:10686"/>
        <dbReference type="ChEBI" id="CHEBI:15378"/>
        <dbReference type="ChEBI" id="CHEBI:57692"/>
        <dbReference type="ChEBI" id="CHEBI:58307"/>
        <dbReference type="ChEBI" id="CHEBI:58856"/>
        <dbReference type="ChEBI" id="CHEBI:65111"/>
    </reaction>
    <physiologicalReaction direction="left-to-right" evidence="16">
        <dbReference type="Rhea" id="RHEA:44705"/>
    </physiologicalReaction>
</comment>
<dbReference type="Gene3D" id="2.40.110.10">
    <property type="entry name" value="Butyryl-CoA Dehydrogenase, subunit A, domain 2"/>
    <property type="match status" value="1"/>
</dbReference>
<evidence type="ECO:0000259" key="24">
    <source>
        <dbReference type="Pfam" id="PF02770"/>
    </source>
</evidence>
<dbReference type="Gene3D" id="1.20.140.10">
    <property type="entry name" value="Butyryl-CoA Dehydrogenase, subunit A, domain 3"/>
    <property type="match status" value="1"/>
</dbReference>
<evidence type="ECO:0000259" key="23">
    <source>
        <dbReference type="Pfam" id="PF01636"/>
    </source>
</evidence>
<proteinExistence type="inferred from homology"/>
<evidence type="ECO:0000256" key="2">
    <source>
        <dbReference type="ARBA" id="ARBA00004275"/>
    </source>
</evidence>
<feature type="domain" description="Acyl-CoA dehydrogenase/oxidase C-terminal" evidence="22">
    <location>
        <begin position="591"/>
        <end position="740"/>
    </location>
</feature>
<comment type="pathway">
    <text evidence="4">Lipid metabolism; fatty acid beta-oxidation.</text>
</comment>
<evidence type="ECO:0000256" key="19">
    <source>
        <dbReference type="ARBA" id="ARBA00048395"/>
    </source>
</evidence>
<evidence type="ECO:0000259" key="22">
    <source>
        <dbReference type="Pfam" id="PF00441"/>
    </source>
</evidence>
<keyword evidence="8" id="KW-0274">FAD</keyword>
<evidence type="ECO:0000256" key="20">
    <source>
        <dbReference type="ARBA" id="ARBA00048399"/>
    </source>
</evidence>
<evidence type="ECO:0000256" key="15">
    <source>
        <dbReference type="ARBA" id="ARBA00046026"/>
    </source>
</evidence>
<dbReference type="Pfam" id="PF02771">
    <property type="entry name" value="Acyl-CoA_dh_N"/>
    <property type="match status" value="1"/>
</dbReference>
<evidence type="ECO:0000259" key="25">
    <source>
        <dbReference type="Pfam" id="PF02771"/>
    </source>
</evidence>
<comment type="subunit">
    <text evidence="6">Homodimer.</text>
</comment>
<evidence type="ECO:0000313" key="27">
    <source>
        <dbReference type="Proteomes" id="UP000028924"/>
    </source>
</evidence>
<evidence type="ECO:0000256" key="1">
    <source>
        <dbReference type="ARBA" id="ARBA00001974"/>
    </source>
</evidence>
<sequence length="747" mass="81307">MVLDTSSALRAVSPAMRLDEAALSAYLRKTLGSKAPAGPLEISQFSHGQSNPTYFLKAGGQRFVLRKQPPGKVLQSAHAVDREHLIMSRLANTPVPVPRMMAMCNDPSVLGTPFYIMEHVQGHIYENPGMESAPPEHRSTVYQAMAETLAALHSLDPVSLGLEDFGRAGGYCARQVKRWSAQYQQSILPGESALPEMVALSEWLSENIPAADADPSRTRITHGDFRRVDELDNLVLDSSGKVLAVLDWELSTLGDPFSDLAYNCLAYHLPQGTPGLAPLPKPLPLGIPSEAQYLERYCAARRIPVPPKAEWHFYLALSTFRAAAILAGPSARVQPLLDAIARFIDQRVVPMEGAIDARAHSDQRWTPHPCLEGLKAEARRQGLWNLWIPADMRVKLAPLMRGVGVSGAEAALLLGPGLSNLEYAHCAEAMARSLAGPEVFNCSAPDTGNMEVLARYGTREQQERWLLPLLRGEIRSAFAMTEPDVASSDATNIQARIERRGTDLVLNGAKWWTSGAPDPRCRVIVFMGKSDPSAAPHRQQSMVLVPADAPGVTVVRALPVYGFDDAPHGHAEMRFENVVVPAGESMLLGEGRGFEIAQGRLGPGRLHHCMRLIGNGERALECARARAGSRTAFGRRLREHQAVRLDLARSRLELDAARLVVLEAARALDRDGNVEARVKIAAAKVLAPAAALRVIDRAVQLHGGAGVSDVTPLAHLWANARTLRLADGPDVVHLETVAKEELRRARL</sequence>
<comment type="catalytic activity">
    <reaction evidence="21">
        <text>eicosanoyl-CoA + oxidized [electron-transfer flavoprotein] + H(+) = (2E)-eicosenoyl-CoA + reduced [electron-transfer flavoprotein]</text>
        <dbReference type="Rhea" id="RHEA:47236"/>
        <dbReference type="Rhea" id="RHEA-COMP:10685"/>
        <dbReference type="Rhea" id="RHEA-COMP:10686"/>
        <dbReference type="ChEBI" id="CHEBI:15378"/>
        <dbReference type="ChEBI" id="CHEBI:57380"/>
        <dbReference type="ChEBI" id="CHEBI:57692"/>
        <dbReference type="ChEBI" id="CHEBI:58307"/>
        <dbReference type="ChEBI" id="CHEBI:74691"/>
    </reaction>
    <physiologicalReaction direction="left-to-right" evidence="21">
        <dbReference type="Rhea" id="RHEA:47237"/>
    </physiologicalReaction>
</comment>
<feature type="domain" description="Aminoglycoside phosphotransferase" evidence="23">
    <location>
        <begin position="41"/>
        <end position="265"/>
    </location>
</feature>
<evidence type="ECO:0000256" key="18">
    <source>
        <dbReference type="ARBA" id="ARBA00048086"/>
    </source>
</evidence>
<accession>A0A087SEQ6</accession>
<evidence type="ECO:0000256" key="3">
    <source>
        <dbReference type="ARBA" id="ARBA00004325"/>
    </source>
</evidence>
<comment type="subcellular location">
    <subcellularLocation>
        <location evidence="3">Mitochondrion membrane</location>
    </subcellularLocation>
    <subcellularLocation>
        <location evidence="2">Peroxisome</location>
    </subcellularLocation>
</comment>
<evidence type="ECO:0000256" key="16">
    <source>
        <dbReference type="ARBA" id="ARBA00047443"/>
    </source>
</evidence>
<evidence type="ECO:0000256" key="9">
    <source>
        <dbReference type="ARBA" id="ARBA00022832"/>
    </source>
</evidence>
<dbReference type="InterPro" id="IPR006091">
    <property type="entry name" value="Acyl-CoA_Oxase/DH_mid-dom"/>
</dbReference>
<dbReference type="InterPro" id="IPR046373">
    <property type="entry name" value="Acyl-CoA_Oxase/DH_mid-dom_sf"/>
</dbReference>
<keyword evidence="11" id="KW-0443">Lipid metabolism</keyword>
<dbReference type="STRING" id="3075.A0A087SEQ6"/>
<dbReference type="GO" id="GO:0003995">
    <property type="term" value="F:acyl-CoA dehydrogenase activity"/>
    <property type="evidence" value="ECO:0007669"/>
    <property type="project" value="TreeGrafter"/>
</dbReference>
<evidence type="ECO:0000256" key="14">
    <source>
        <dbReference type="ARBA" id="ARBA00040622"/>
    </source>
</evidence>
<dbReference type="InterPro" id="IPR011009">
    <property type="entry name" value="Kinase-like_dom_sf"/>
</dbReference>
<dbReference type="CDD" id="cd05154">
    <property type="entry name" value="ACAD10_11_N-like"/>
    <property type="match status" value="1"/>
</dbReference>
<name>A0A087SEQ6_AUXPR</name>
<dbReference type="GO" id="GO:0050660">
    <property type="term" value="F:flavin adenine dinucleotide binding"/>
    <property type="evidence" value="ECO:0007669"/>
    <property type="project" value="InterPro"/>
</dbReference>
<dbReference type="Pfam" id="PF02770">
    <property type="entry name" value="Acyl-CoA_dh_M"/>
    <property type="match status" value="1"/>
</dbReference>
<comment type="similarity">
    <text evidence="5">Belongs to the acyl-CoA dehydrogenase family.</text>
</comment>
<evidence type="ECO:0000256" key="12">
    <source>
        <dbReference type="ARBA" id="ARBA00023136"/>
    </source>
</evidence>
<dbReference type="EMBL" id="KL662106">
    <property type="protein sequence ID" value="KFM24210.1"/>
    <property type="molecule type" value="Genomic_DNA"/>
</dbReference>
<keyword evidence="7" id="KW-0285">Flavoprotein</keyword>
<keyword evidence="9" id="KW-0276">Fatty acid metabolism</keyword>
<evidence type="ECO:0000256" key="17">
    <source>
        <dbReference type="ARBA" id="ARBA00048020"/>
    </source>
</evidence>
<dbReference type="SUPFAM" id="SSF56645">
    <property type="entry name" value="Acyl-CoA dehydrogenase NM domain-like"/>
    <property type="match status" value="1"/>
</dbReference>
<dbReference type="PANTHER" id="PTHR48083">
    <property type="entry name" value="MEDIUM-CHAIN SPECIFIC ACYL-COA DEHYDROGENASE, MITOCHONDRIAL-RELATED"/>
    <property type="match status" value="1"/>
</dbReference>
<comment type="catalytic activity">
    <reaction evidence="18">
        <text>tetracosanoyl-CoA + oxidized [electron-transfer flavoprotein] + H(+) = (2E)-tetracosenoyl-CoA + reduced [electron-transfer flavoprotein]</text>
        <dbReference type="Rhea" id="RHEA:47232"/>
        <dbReference type="Rhea" id="RHEA-COMP:10685"/>
        <dbReference type="Rhea" id="RHEA-COMP:10686"/>
        <dbReference type="ChEBI" id="CHEBI:15378"/>
        <dbReference type="ChEBI" id="CHEBI:57692"/>
        <dbReference type="ChEBI" id="CHEBI:58307"/>
        <dbReference type="ChEBI" id="CHEBI:65052"/>
        <dbReference type="ChEBI" id="CHEBI:74693"/>
    </reaction>
    <physiologicalReaction direction="left-to-right" evidence="18">
        <dbReference type="Rhea" id="RHEA:47233"/>
    </physiologicalReaction>
</comment>
<evidence type="ECO:0000256" key="7">
    <source>
        <dbReference type="ARBA" id="ARBA00022630"/>
    </source>
</evidence>
<dbReference type="InterPro" id="IPR009075">
    <property type="entry name" value="AcylCo_DH/oxidase_C"/>
</dbReference>
<organism evidence="26 27">
    <name type="scientific">Auxenochlorella protothecoides</name>
    <name type="common">Green microalga</name>
    <name type="synonym">Chlorella protothecoides</name>
    <dbReference type="NCBI Taxonomy" id="3075"/>
    <lineage>
        <taxon>Eukaryota</taxon>
        <taxon>Viridiplantae</taxon>
        <taxon>Chlorophyta</taxon>
        <taxon>core chlorophytes</taxon>
        <taxon>Trebouxiophyceae</taxon>
        <taxon>Chlorellales</taxon>
        <taxon>Chlorellaceae</taxon>
        <taxon>Auxenochlorella</taxon>
    </lineage>
</organism>
<dbReference type="Gene3D" id="3.30.200.20">
    <property type="entry name" value="Phosphorylase Kinase, domain 1"/>
    <property type="match status" value="1"/>
</dbReference>
<evidence type="ECO:0000256" key="10">
    <source>
        <dbReference type="ARBA" id="ARBA00023002"/>
    </source>
</evidence>
<keyword evidence="13" id="KW-0576">Peroxisome</keyword>